<sequence length="1276" mass="149069">MSTKTELKTETTKEIPNYVKTYKTGSKKTYYGPNIEPKTNTSRTFETKINLNLPVFIDSKGVLYNSLYQPLNNYKPKLSALSQKQENIDKVNKNEQQKNEQQKNEELTQEELLEKYEPKDLHTLPKFPKNNDFESFGDYEQAVLNWEKEVNNKIGFLNLPVSMCRTWARPFVGIDETQQTQNQDSMTRTDSVGSIGELNQRSSTDSTGKRQSMSKESVGEGSKIRRSSSRISDKLFSFTGEIPKIMEGTNLLITDKKRWDNNLLAQEPDPLYYDTIEEFEEAYLGWAQAILESTTVIPPHPSQFSDLYGIMTFEQKEKKELEKRAKDQARLFKESIRKKKKRGTLKTINQHLQWRKKLEMTVREPSGIYGKLAVEELLLKVHGRNGIQKRAPLLSNYSKKKIEKSDNKKNKNKYKNKNNDNSVNKNNMAFLTQTETKIPIKTVNKCLNSTTNLYETIQKNQSYYKSNLKPLLGMLHGTLPKQNIIQIRSKVNNKNAKRDGILFVSLGCKFLRRTDLTGPMINKSMDCPSTIKDHSIEFKLSQYDSNEPIDLKTIKKDIKSKNKYKENILRIQYQNRSDILETAYQPKVYMDNRIENQRIFVENLFMKNKFNFTIENVKKILQHNIFLDIFNEILEKKVEYQNKETTYLQIFASDINPDNFHIILQLFNDSSSYLTHTKVALFVSEALQLFEFSKILEKYIQEKDLQNIYYIAKSMNFLSEIPINIYPYQPELSGLTSQSLNCQSDDIELNIFCHYYLSIIIQTMRNDETNVSYATIANQIESLRENVQQGLVSSLNSNQEFLSKEIYNGIGQRSTMVSTYCNFLLLYLLKVDDKGLRGLLQSEQTNLFNSIIKLSKSKFEHVRLACSKIFEVFKNDNYWKESIFWNLIADLQVLINNLMPPPKPEDPDEDEKIEPFFISELIHSFFLSIYKDVDIQNSRYLLNPRIVTSLLTHLEYLCNENFLNNTLLIISEIMLKIVLQLNKSNLIICGNSMTQKTGKTPLKKLFVDYNLIQRIFLIVKKSAQRLASMKANLLFMISTFTRHHEIFEKIRKQENFYKDLYTITKDATTQDLSKQAWKLFKESIYYHSGVIDQYKNSKTILNFFELLNLKNPYVVTYGLNTFYELFDMAEHEIQKINQSKQPTRTNVKDSIKSMEKDVKSLSSMFLNNSLFVKFNMVYQKYGKKESGLIFVNLAKVYSQIINSPYYSKIYKRNIKKTAYQEGLKLFDQYITGLEDKNKKKKRTKINTSPKMKQSPQLAKLALKNHRSKSWFGKKKN</sequence>
<feature type="region of interest" description="Disordered" evidence="2">
    <location>
        <begin position="1237"/>
        <end position="1258"/>
    </location>
</feature>
<feature type="coiled-coil region" evidence="1">
    <location>
        <begin position="81"/>
        <end position="113"/>
    </location>
</feature>
<dbReference type="GO" id="GO:0046579">
    <property type="term" value="P:positive regulation of Ras protein signal transduction"/>
    <property type="evidence" value="ECO:0007669"/>
    <property type="project" value="TreeGrafter"/>
</dbReference>
<keyword evidence="1" id="KW-0175">Coiled coil</keyword>
<comment type="caution">
    <text evidence="3">The sequence shown here is derived from an EMBL/GenBank/DDBJ whole genome shotgun (WGS) entry which is preliminary data.</text>
</comment>
<gene>
    <name evidence="3" type="ORF">M0812_03590</name>
</gene>
<feature type="region of interest" description="Disordered" evidence="2">
    <location>
        <begin position="178"/>
        <end position="226"/>
    </location>
</feature>
<dbReference type="PANTHER" id="PTHR37516">
    <property type="entry name" value="SCA1 COMPLEX SCAFFOLD PROTEIN SCAA"/>
    <property type="match status" value="1"/>
</dbReference>
<reference evidence="3" key="1">
    <citation type="submission" date="2022-08" db="EMBL/GenBank/DDBJ databases">
        <title>Novel sulphate-reducing endosymbionts in the free-living metamonad Anaeramoeba.</title>
        <authorList>
            <person name="Jerlstrom-Hultqvist J."/>
            <person name="Cepicka I."/>
            <person name="Gallot-Lavallee L."/>
            <person name="Salas-Leiva D."/>
            <person name="Curtis B.A."/>
            <person name="Zahonova K."/>
            <person name="Pipaliya S."/>
            <person name="Dacks J."/>
            <person name="Roger A.J."/>
        </authorList>
    </citation>
    <scope>NUCLEOTIDE SEQUENCE</scope>
    <source>
        <strain evidence="3">Busselton2</strain>
    </source>
</reference>
<dbReference type="InterPro" id="IPR037474">
    <property type="entry name" value="ScaA"/>
</dbReference>
<protein>
    <submittedName>
        <fullName evidence="3">Sca1 complex scaffold protein scaa</fullName>
    </submittedName>
</protein>
<name>A0AAV8AE18_9EUKA</name>
<evidence type="ECO:0000313" key="4">
    <source>
        <dbReference type="Proteomes" id="UP001146793"/>
    </source>
</evidence>
<accession>A0AAV8AE18</accession>
<dbReference type="AlphaFoldDB" id="A0AAV8AE18"/>
<evidence type="ECO:0000256" key="1">
    <source>
        <dbReference type="SAM" id="Coils"/>
    </source>
</evidence>
<evidence type="ECO:0000256" key="2">
    <source>
        <dbReference type="SAM" id="MobiDB-lite"/>
    </source>
</evidence>
<feature type="region of interest" description="Disordered" evidence="2">
    <location>
        <begin position="398"/>
        <end position="424"/>
    </location>
</feature>
<feature type="compositionally biased region" description="Polar residues" evidence="2">
    <location>
        <begin position="178"/>
        <end position="215"/>
    </location>
</feature>
<dbReference type="Proteomes" id="UP001146793">
    <property type="component" value="Unassembled WGS sequence"/>
</dbReference>
<evidence type="ECO:0000313" key="3">
    <source>
        <dbReference type="EMBL" id="KAJ3451834.1"/>
    </source>
</evidence>
<organism evidence="3 4">
    <name type="scientific">Anaeramoeba flamelloides</name>
    <dbReference type="NCBI Taxonomy" id="1746091"/>
    <lineage>
        <taxon>Eukaryota</taxon>
        <taxon>Metamonada</taxon>
        <taxon>Anaeramoebidae</taxon>
        <taxon>Anaeramoeba</taxon>
    </lineage>
</organism>
<proteinExistence type="predicted"/>
<dbReference type="EMBL" id="JANTQA010000008">
    <property type="protein sequence ID" value="KAJ3451834.1"/>
    <property type="molecule type" value="Genomic_DNA"/>
</dbReference>
<dbReference type="GO" id="GO:0005886">
    <property type="term" value="C:plasma membrane"/>
    <property type="evidence" value="ECO:0007669"/>
    <property type="project" value="TreeGrafter"/>
</dbReference>
<dbReference type="GO" id="GO:0005829">
    <property type="term" value="C:cytosol"/>
    <property type="evidence" value="ECO:0007669"/>
    <property type="project" value="TreeGrafter"/>
</dbReference>
<dbReference type="PANTHER" id="PTHR37516:SF1">
    <property type="entry name" value="SCA1 COMPLEX SCAFFOLD PROTEIN SCAA"/>
    <property type="match status" value="1"/>
</dbReference>
<dbReference type="GO" id="GO:1904515">
    <property type="term" value="P:positive regulation of TORC2 signaling"/>
    <property type="evidence" value="ECO:0007669"/>
    <property type="project" value="TreeGrafter"/>
</dbReference>